<dbReference type="Proteomes" id="UP000749311">
    <property type="component" value="Unassembled WGS sequence"/>
</dbReference>
<dbReference type="PANTHER" id="PTHR44154:SF1">
    <property type="entry name" value="QUINONE OXIDOREDUCTASE"/>
    <property type="match status" value="1"/>
</dbReference>
<keyword evidence="1" id="KW-0521">NADP</keyword>
<dbReference type="InterPro" id="IPR011032">
    <property type="entry name" value="GroES-like_sf"/>
</dbReference>
<name>A0ABX0SM23_9ACTN</name>
<dbReference type="EMBL" id="JAAMOZ010000001">
    <property type="protein sequence ID" value="NIH57806.1"/>
    <property type="molecule type" value="Genomic_DNA"/>
</dbReference>
<dbReference type="InterPro" id="IPR013154">
    <property type="entry name" value="ADH-like_N"/>
</dbReference>
<dbReference type="Pfam" id="PF08240">
    <property type="entry name" value="ADH_N"/>
    <property type="match status" value="1"/>
</dbReference>
<dbReference type="SUPFAM" id="SSF51735">
    <property type="entry name" value="NAD(P)-binding Rossmann-fold domains"/>
    <property type="match status" value="1"/>
</dbReference>
<keyword evidence="4" id="KW-1185">Reference proteome</keyword>
<dbReference type="InterPro" id="IPR051603">
    <property type="entry name" value="Zinc-ADH_QOR/CCCR"/>
</dbReference>
<proteinExistence type="predicted"/>
<dbReference type="SMART" id="SM00829">
    <property type="entry name" value="PKS_ER"/>
    <property type="match status" value="1"/>
</dbReference>
<dbReference type="SUPFAM" id="SSF50129">
    <property type="entry name" value="GroES-like"/>
    <property type="match status" value="1"/>
</dbReference>
<gene>
    <name evidence="3" type="ORF">FB473_002451</name>
</gene>
<dbReference type="InterPro" id="IPR013149">
    <property type="entry name" value="ADH-like_C"/>
</dbReference>
<reference evidence="3 4" key="1">
    <citation type="submission" date="2020-02" db="EMBL/GenBank/DDBJ databases">
        <title>Sequencing the genomes of 1000 actinobacteria strains.</title>
        <authorList>
            <person name="Klenk H.-P."/>
        </authorList>
    </citation>
    <scope>NUCLEOTIDE SEQUENCE [LARGE SCALE GENOMIC DNA]</scope>
    <source>
        <strain evidence="3 4">DSM 19609</strain>
    </source>
</reference>
<evidence type="ECO:0000256" key="1">
    <source>
        <dbReference type="ARBA" id="ARBA00022857"/>
    </source>
</evidence>
<feature type="domain" description="Enoyl reductase (ER)" evidence="2">
    <location>
        <begin position="14"/>
        <end position="327"/>
    </location>
</feature>
<dbReference type="RefSeq" id="WP_208390549.1">
    <property type="nucleotide sequence ID" value="NZ_BAAAOO010000007.1"/>
</dbReference>
<dbReference type="Gene3D" id="3.90.180.10">
    <property type="entry name" value="Medium-chain alcohol dehydrogenases, catalytic domain"/>
    <property type="match status" value="1"/>
</dbReference>
<dbReference type="PANTHER" id="PTHR44154">
    <property type="entry name" value="QUINONE OXIDOREDUCTASE"/>
    <property type="match status" value="1"/>
</dbReference>
<evidence type="ECO:0000313" key="3">
    <source>
        <dbReference type="EMBL" id="NIH57806.1"/>
    </source>
</evidence>
<protein>
    <submittedName>
        <fullName evidence="3">NADPH:quinone reductase-like Zn-dependent oxidoreductase</fullName>
    </submittedName>
</protein>
<comment type="caution">
    <text evidence="3">The sequence shown here is derived from an EMBL/GenBank/DDBJ whole genome shotgun (WGS) entry which is preliminary data.</text>
</comment>
<dbReference type="Pfam" id="PF00107">
    <property type="entry name" value="ADH_zinc_N"/>
    <property type="match status" value="1"/>
</dbReference>
<accession>A0ABX0SM23</accession>
<dbReference type="InterPro" id="IPR036291">
    <property type="entry name" value="NAD(P)-bd_dom_sf"/>
</dbReference>
<evidence type="ECO:0000313" key="4">
    <source>
        <dbReference type="Proteomes" id="UP000749311"/>
    </source>
</evidence>
<dbReference type="InterPro" id="IPR020843">
    <property type="entry name" value="ER"/>
</dbReference>
<sequence length="330" mass="34061">MPESMSALLLDEPGEPAGLRLGRVAVPEPGRGEIRVRVEACGLNPVDVHLVRGGHPAWNWPHVPGIDVVGVVDAVGEGVDRVLTGDRVAYHGDLRRPGGLADYAVTDASAVAVVPAGVDPGAAAALPCAGMTAYLAVVRRLRVTEDYTLLVTAAAGGVGGFSVQLAAAAGARVIATASAANADHVKRLGAHEVIDYRTEDVAARVRELTRGRGVDGVVDTLDRESATANLGLLAYGGGLAAVGARPDLDAVPAFTIAPSVHEIALGAAYGHADPRPRTDLSVMLGTLLGLVDARRLDPMVSRVLSLDEVPDALTALAGRHVRGKLVYRAR</sequence>
<evidence type="ECO:0000259" key="2">
    <source>
        <dbReference type="SMART" id="SM00829"/>
    </source>
</evidence>
<organism evidence="3 4">
    <name type="scientific">Brooklawnia cerclae</name>
    <dbReference type="NCBI Taxonomy" id="349934"/>
    <lineage>
        <taxon>Bacteria</taxon>
        <taxon>Bacillati</taxon>
        <taxon>Actinomycetota</taxon>
        <taxon>Actinomycetes</taxon>
        <taxon>Propionibacteriales</taxon>
        <taxon>Propionibacteriaceae</taxon>
        <taxon>Brooklawnia</taxon>
    </lineage>
</organism>
<dbReference type="Gene3D" id="3.40.50.720">
    <property type="entry name" value="NAD(P)-binding Rossmann-like Domain"/>
    <property type="match status" value="1"/>
</dbReference>